<name>A0A0M0G5C0_9BACI</name>
<evidence type="ECO:0000256" key="1">
    <source>
        <dbReference type="SAM" id="Phobius"/>
    </source>
</evidence>
<dbReference type="AlphaFoldDB" id="A0A0M0G5C0"/>
<keyword evidence="1" id="KW-0472">Membrane</keyword>
<evidence type="ECO:0000313" key="3">
    <source>
        <dbReference type="Proteomes" id="UP000037405"/>
    </source>
</evidence>
<gene>
    <name evidence="2" type="ORF">AF331_13765</name>
</gene>
<accession>A0A0M0G5C0</accession>
<protein>
    <submittedName>
        <fullName evidence="2">Uncharacterized protein</fullName>
    </submittedName>
</protein>
<comment type="caution">
    <text evidence="2">The sequence shown here is derived from an EMBL/GenBank/DDBJ whole genome shotgun (WGS) entry which is preliminary data.</text>
</comment>
<keyword evidence="1" id="KW-0812">Transmembrane</keyword>
<dbReference type="EMBL" id="LGUE01000004">
    <property type="protein sequence ID" value="KON85049.1"/>
    <property type="molecule type" value="Genomic_DNA"/>
</dbReference>
<keyword evidence="3" id="KW-1185">Reference proteome</keyword>
<dbReference type="OrthoDB" id="9868286at2"/>
<sequence>MSGKKDGTTYPPGEKILSEKVNDGASLFVKTIKPYALSIWSGFAGVALMTAGMYNVEIASFFMPQGETYFMPESLIRTLTYVPVGLAIVAWIIAIVSFSLKYAHQLKKAS</sequence>
<dbReference type="PATRIC" id="fig|189381.12.peg.2818"/>
<proteinExistence type="predicted"/>
<evidence type="ECO:0000313" key="2">
    <source>
        <dbReference type="EMBL" id="KON85049.1"/>
    </source>
</evidence>
<keyword evidence="1" id="KW-1133">Transmembrane helix</keyword>
<reference evidence="3" key="1">
    <citation type="submission" date="2015-07" db="EMBL/GenBank/DDBJ databases">
        <title>Fjat-14235 jcm11544.</title>
        <authorList>
            <person name="Liu B."/>
            <person name="Wang J."/>
            <person name="Zhu Y."/>
            <person name="Liu G."/>
            <person name="Chen Q."/>
            <person name="Chen Z."/>
            <person name="Lan J."/>
            <person name="Che J."/>
            <person name="Ge C."/>
            <person name="Shi H."/>
            <person name="Pan Z."/>
            <person name="Liu X."/>
        </authorList>
    </citation>
    <scope>NUCLEOTIDE SEQUENCE [LARGE SCALE GENOMIC DNA]</scope>
    <source>
        <strain evidence="3">JCM 11544</strain>
    </source>
</reference>
<dbReference type="Proteomes" id="UP000037405">
    <property type="component" value="Unassembled WGS sequence"/>
</dbReference>
<feature type="transmembrane region" description="Helical" evidence="1">
    <location>
        <begin position="35"/>
        <end position="54"/>
    </location>
</feature>
<organism evidence="2 3">
    <name type="scientific">Rossellomorea marisflavi</name>
    <dbReference type="NCBI Taxonomy" id="189381"/>
    <lineage>
        <taxon>Bacteria</taxon>
        <taxon>Bacillati</taxon>
        <taxon>Bacillota</taxon>
        <taxon>Bacilli</taxon>
        <taxon>Bacillales</taxon>
        <taxon>Bacillaceae</taxon>
        <taxon>Rossellomorea</taxon>
    </lineage>
</organism>
<dbReference type="RefSeq" id="WP_053428651.1">
    <property type="nucleotide sequence ID" value="NZ_LGUE01000004.1"/>
</dbReference>
<feature type="transmembrane region" description="Helical" evidence="1">
    <location>
        <begin position="74"/>
        <end position="100"/>
    </location>
</feature>